<comment type="subcellular location">
    <subcellularLocation>
        <location evidence="2">Cell membrane</location>
        <topology evidence="2">Multi-pass membrane protein</topology>
    </subcellularLocation>
</comment>
<feature type="region of interest" description="Disordered" evidence="12">
    <location>
        <begin position="382"/>
        <end position="411"/>
    </location>
</feature>
<keyword evidence="4" id="KW-1003">Cell membrane</keyword>
<dbReference type="SUPFAM" id="SSF56925">
    <property type="entry name" value="OMPA-like"/>
    <property type="match status" value="1"/>
</dbReference>
<dbReference type="Gene3D" id="2.40.160.20">
    <property type="match status" value="1"/>
</dbReference>
<name>A0A3G9K742_ORITS</name>
<feature type="compositionally biased region" description="Basic and acidic residues" evidence="12">
    <location>
        <begin position="392"/>
        <end position="411"/>
    </location>
</feature>
<evidence type="ECO:0000256" key="3">
    <source>
        <dbReference type="ARBA" id="ARBA00018506"/>
    </source>
</evidence>
<feature type="signal peptide" evidence="13">
    <location>
        <begin position="1"/>
        <end position="22"/>
    </location>
</feature>
<comment type="function">
    <text evidence="1">May be an adherent factor for rickettsial adsorption to the host-cell surface and a determinant of virulence of individual rickettsial strain. It is the major outer membrane protein.</text>
</comment>
<organism evidence="14">
    <name type="scientific">Orientia tsutsugamushi</name>
    <name type="common">Rickettsia tsutsugamushi</name>
    <dbReference type="NCBI Taxonomy" id="784"/>
    <lineage>
        <taxon>Bacteria</taxon>
        <taxon>Pseudomonadati</taxon>
        <taxon>Pseudomonadota</taxon>
        <taxon>Alphaproteobacteria</taxon>
        <taxon>Rickettsiales</taxon>
        <taxon>Rickettsiaceae</taxon>
        <taxon>Rickettsieae</taxon>
        <taxon>Orientia</taxon>
    </lineage>
</organism>
<evidence type="ECO:0000256" key="10">
    <source>
        <dbReference type="ARBA" id="ARBA00031797"/>
    </source>
</evidence>
<dbReference type="InterPro" id="IPR004933">
    <property type="entry name" value="TSA"/>
</dbReference>
<evidence type="ECO:0000256" key="13">
    <source>
        <dbReference type="SAM" id="SignalP"/>
    </source>
</evidence>
<evidence type="ECO:0000256" key="5">
    <source>
        <dbReference type="ARBA" id="ARBA00022692"/>
    </source>
</evidence>
<evidence type="ECO:0000313" key="14">
    <source>
        <dbReference type="EMBL" id="BBH51497.1"/>
    </source>
</evidence>
<evidence type="ECO:0000256" key="11">
    <source>
        <dbReference type="ARBA" id="ARBA00032410"/>
    </source>
</evidence>
<evidence type="ECO:0000256" key="12">
    <source>
        <dbReference type="SAM" id="MobiDB-lite"/>
    </source>
</evidence>
<dbReference type="NCBIfam" id="NF033390">
    <property type="entry name" value="Orientia_TSA56"/>
    <property type="match status" value="1"/>
</dbReference>
<keyword evidence="6 13" id="KW-0732">Signal</keyword>
<sequence>MRKIMLIASAMSALSLPFSANAIEFDENSLECGPYAKVGIVGGVLSGVESARLDPADSEGKKHLPLIKGMPFGVTLAAGMTITPGVRAEISAMYLMNVKAEVELGKMGSDANTGTTADASADVIRKHKKLTPPQPTIMPISIADRDVAVDIPNAAGADVATRAAARITWLKNYAGIDYFVQNPNNPQVRPVNPVLLNIPQGNPAAAQRANPADFDILDHEQWRYLVAGVTALSNANKPNVSSVKILSDKISQIYADIKPFADVASIPVPETPLPNSASVDQIQNKVQELNKILEDLRESFDGFILNAFAQQVQLNFQIPQVVQGQGQQPQAAATAQEAAAAAAIRALNDGENNGIIQLYKDLYKLYRHVALKKSMERLGEELGVDQGQEGGCSKDKKQSDTTAEESKKEGKKGKEIEFDLHMAVGQVKLYADLFTIDSFSVYAGIGAGLAYTHGKIDGKDIKAHTGMVGSLALGVAANVADGVYMDVDAGYLYSFSKIEEKYQMNAFVASAGIRYNF</sequence>
<keyword evidence="9" id="KW-0472">Membrane</keyword>
<accession>A0A3G9K742</accession>
<protein>
    <recommendedName>
        <fullName evidence="3">56 kDa type-specific antigen</fullName>
    </recommendedName>
    <alternativeName>
        <fullName evidence="11">56 kDa scrub typhus antigen</fullName>
    </alternativeName>
    <alternativeName>
        <fullName evidence="10">STA56</fullName>
    </alternativeName>
</protein>
<dbReference type="Pfam" id="PF03249">
    <property type="entry name" value="TSA"/>
    <property type="match status" value="1"/>
</dbReference>
<feature type="chain" id="PRO_5018275674" description="56 kDa type-specific antigen" evidence="13">
    <location>
        <begin position="23"/>
        <end position="517"/>
    </location>
</feature>
<reference evidence="14" key="1">
    <citation type="submission" date="2018-11" db="EMBL/GenBank/DDBJ databases">
        <title>A case of Shimokoshi type Orientia tsutsugamushi from Yamagata Prefecture, Japan.</title>
        <authorList>
            <person name="Seto J."/>
            <person name="Tanaka S."/>
        </authorList>
    </citation>
    <scope>NUCLEOTIDE SEQUENCE</scope>
    <source>
        <strain evidence="14">YGT18-7-1_Shimokoshi-like</strain>
    </source>
</reference>
<evidence type="ECO:0000256" key="6">
    <source>
        <dbReference type="ARBA" id="ARBA00022729"/>
    </source>
</evidence>
<evidence type="ECO:0000256" key="8">
    <source>
        <dbReference type="ARBA" id="ARBA00023026"/>
    </source>
</evidence>
<dbReference type="AlphaFoldDB" id="A0A3G9K742"/>
<evidence type="ECO:0000256" key="9">
    <source>
        <dbReference type="ARBA" id="ARBA00023136"/>
    </source>
</evidence>
<keyword evidence="8" id="KW-0843">Virulence</keyword>
<evidence type="ECO:0000256" key="7">
    <source>
        <dbReference type="ARBA" id="ARBA00022989"/>
    </source>
</evidence>
<evidence type="ECO:0000256" key="2">
    <source>
        <dbReference type="ARBA" id="ARBA00004651"/>
    </source>
</evidence>
<dbReference type="InterPro" id="IPR011250">
    <property type="entry name" value="OMP/PagP_B-barrel"/>
</dbReference>
<keyword evidence="7" id="KW-1133">Transmembrane helix</keyword>
<keyword evidence="5" id="KW-0812">Transmembrane</keyword>
<dbReference type="GO" id="GO:0005886">
    <property type="term" value="C:plasma membrane"/>
    <property type="evidence" value="ECO:0007669"/>
    <property type="project" value="UniProtKB-SubCell"/>
</dbReference>
<dbReference type="PRINTS" id="PR01707">
    <property type="entry name" value="56KDTSANTIGN"/>
</dbReference>
<evidence type="ECO:0000256" key="1">
    <source>
        <dbReference type="ARBA" id="ARBA00003300"/>
    </source>
</evidence>
<dbReference type="EMBL" id="LC436578">
    <property type="protein sequence ID" value="BBH51497.1"/>
    <property type="molecule type" value="Genomic_DNA"/>
</dbReference>
<evidence type="ECO:0000256" key="4">
    <source>
        <dbReference type="ARBA" id="ARBA00022475"/>
    </source>
</evidence>
<proteinExistence type="predicted"/>